<dbReference type="EMBL" id="UINC01012460">
    <property type="protein sequence ID" value="SVA54404.1"/>
    <property type="molecule type" value="Genomic_DNA"/>
</dbReference>
<feature type="domain" description="FAD-binding PCMH-type" evidence="4">
    <location>
        <begin position="40"/>
        <end position="221"/>
    </location>
</feature>
<dbReference type="PANTHER" id="PTHR43716:SF2">
    <property type="entry name" value="BLL6224 PROTEIN"/>
    <property type="match status" value="1"/>
</dbReference>
<comment type="similarity">
    <text evidence="1">Belongs to the FAD-binding oxidoreductase/transferase type 4 family.</text>
</comment>
<reference evidence="5" key="1">
    <citation type="submission" date="2018-05" db="EMBL/GenBank/DDBJ databases">
        <authorList>
            <person name="Lanie J.A."/>
            <person name="Ng W.-L."/>
            <person name="Kazmierczak K.M."/>
            <person name="Andrzejewski T.M."/>
            <person name="Davidsen T.M."/>
            <person name="Wayne K.J."/>
            <person name="Tettelin H."/>
            <person name="Glass J.I."/>
            <person name="Rusch D."/>
            <person name="Podicherti R."/>
            <person name="Tsui H.-C.T."/>
            <person name="Winkler M.E."/>
        </authorList>
    </citation>
    <scope>NUCLEOTIDE SEQUENCE</scope>
</reference>
<protein>
    <recommendedName>
        <fullName evidence="4">FAD-binding PCMH-type domain-containing protein</fullName>
    </recommendedName>
</protein>
<proteinExistence type="inferred from homology"/>
<evidence type="ECO:0000259" key="4">
    <source>
        <dbReference type="PROSITE" id="PS51387"/>
    </source>
</evidence>
<dbReference type="InterPro" id="IPR036318">
    <property type="entry name" value="FAD-bd_PCMH-like_sf"/>
</dbReference>
<dbReference type="Gene3D" id="3.30.43.10">
    <property type="entry name" value="Uridine Diphospho-n-acetylenolpyruvylglucosamine Reductase, domain 2"/>
    <property type="match status" value="1"/>
</dbReference>
<evidence type="ECO:0000256" key="1">
    <source>
        <dbReference type="ARBA" id="ARBA00008000"/>
    </source>
</evidence>
<evidence type="ECO:0000313" key="5">
    <source>
        <dbReference type="EMBL" id="SVA54404.1"/>
    </source>
</evidence>
<keyword evidence="3" id="KW-0274">FAD</keyword>
<dbReference type="InterPro" id="IPR016164">
    <property type="entry name" value="FAD-linked_Oxase-like_C"/>
</dbReference>
<dbReference type="Gene3D" id="3.30.70.2740">
    <property type="match status" value="1"/>
</dbReference>
<organism evidence="5">
    <name type="scientific">marine metagenome</name>
    <dbReference type="NCBI Taxonomy" id="408172"/>
    <lineage>
        <taxon>unclassified sequences</taxon>
        <taxon>metagenomes</taxon>
        <taxon>ecological metagenomes</taxon>
    </lineage>
</organism>
<accession>A0A381WPH4</accession>
<keyword evidence="2" id="KW-0285">Flavoprotein</keyword>
<evidence type="ECO:0000256" key="2">
    <source>
        <dbReference type="ARBA" id="ARBA00022630"/>
    </source>
</evidence>
<dbReference type="InterPro" id="IPR004113">
    <property type="entry name" value="FAD-bd_oxidored_4_C"/>
</dbReference>
<evidence type="ECO:0000256" key="3">
    <source>
        <dbReference type="ARBA" id="ARBA00022827"/>
    </source>
</evidence>
<dbReference type="PROSITE" id="PS51387">
    <property type="entry name" value="FAD_PCMH"/>
    <property type="match status" value="1"/>
</dbReference>
<dbReference type="Pfam" id="PF02913">
    <property type="entry name" value="FAD-oxidase_C"/>
    <property type="match status" value="1"/>
</dbReference>
<name>A0A381WPH4_9ZZZZ</name>
<dbReference type="SUPFAM" id="SSF56176">
    <property type="entry name" value="FAD-binding/transporter-associated domain-like"/>
    <property type="match status" value="1"/>
</dbReference>
<dbReference type="InterPro" id="IPR006094">
    <property type="entry name" value="Oxid_FAD_bind_N"/>
</dbReference>
<dbReference type="Gene3D" id="1.10.45.10">
    <property type="entry name" value="Vanillyl-alcohol Oxidase, Chain A, domain 4"/>
    <property type="match status" value="1"/>
</dbReference>
<dbReference type="InterPro" id="IPR016169">
    <property type="entry name" value="FAD-bd_PCMH_sub2"/>
</dbReference>
<dbReference type="GO" id="GO:0071949">
    <property type="term" value="F:FAD binding"/>
    <property type="evidence" value="ECO:0007669"/>
    <property type="project" value="InterPro"/>
</dbReference>
<dbReference type="GO" id="GO:0022904">
    <property type="term" value="P:respiratory electron transport chain"/>
    <property type="evidence" value="ECO:0007669"/>
    <property type="project" value="TreeGrafter"/>
</dbReference>
<dbReference type="PANTHER" id="PTHR43716">
    <property type="entry name" value="D-2-HYDROXYGLUTARATE DEHYDROGENASE, MITOCHONDRIAL"/>
    <property type="match status" value="1"/>
</dbReference>
<dbReference type="Gene3D" id="3.30.465.10">
    <property type="match status" value="1"/>
</dbReference>
<dbReference type="AlphaFoldDB" id="A0A381WPH4"/>
<dbReference type="InterPro" id="IPR016171">
    <property type="entry name" value="Vanillyl_alc_oxidase_C-sub2"/>
</dbReference>
<dbReference type="InterPro" id="IPR016166">
    <property type="entry name" value="FAD-bd_PCMH"/>
</dbReference>
<dbReference type="Pfam" id="PF01565">
    <property type="entry name" value="FAD_binding_4"/>
    <property type="match status" value="1"/>
</dbReference>
<dbReference type="GO" id="GO:0003824">
    <property type="term" value="F:catalytic activity"/>
    <property type="evidence" value="ECO:0007669"/>
    <property type="project" value="InterPro"/>
</dbReference>
<dbReference type="Gene3D" id="3.30.70.2190">
    <property type="match status" value="1"/>
</dbReference>
<sequence length="486" mass="50689">MSGLDAPGRLADELRDLLGPGGWLDPADAPGLTVDWRGTYSGTPVLVARPNTVGGIQEVVRACARAGVAVVTQGGHTSLSGGSVPTSDRPSVLLSTSRLNRILSVDPARFTITVEAGCTIEQVQKAAAAVDRQLGMDWGARGTATVGGAVSTNAGGLNVLRYGSTRENVLGLAAVLADGRVFDGLRALRKDNTGYDLKQLFIGGEGTIGVVTAAVLKLYPRQNHHRSLFAAIGDLEHLNELYGRACAIDHGGLTAFELVPEMGVAAAVAEIGVARPIPTAADWYLLARFSGSAPVDDTVTRFLGEAVEAGLLLDAVVADTAAQEENLWRMRDELPPETLIDCKGAKFDAAVPIDRIAEFQRGTEAIAGDLCGPDAVVFSFGHLGDGNLHVYVLPSLDRGGRLAPDLVATTTAAVDDLIWSLGGTISAEHGVGQDLLVRLAGQKSEVELDLMRRVKAALDPDDMFNPGRGAHAVAATSGYPEGGGRP</sequence>
<dbReference type="SUPFAM" id="SSF55103">
    <property type="entry name" value="FAD-linked oxidases, C-terminal domain"/>
    <property type="match status" value="1"/>
</dbReference>
<gene>
    <name evidence="5" type="ORF">METZ01_LOCUS107258</name>
</gene>
<dbReference type="InterPro" id="IPR051264">
    <property type="entry name" value="FAD-oxidored/transferase_4"/>
</dbReference>
<dbReference type="InterPro" id="IPR016167">
    <property type="entry name" value="FAD-bd_PCMH_sub1"/>
</dbReference>